<sequence length="72" mass="8297">MPFIEVKIFEQRLTEQTERELVERLTQATVDVFGESIREQTWVVLTPVPAHRWGIGGSTHPRPAAQEQEPRS</sequence>
<dbReference type="EMBL" id="HM436809">
    <property type="protein sequence ID" value="AEF33096.1"/>
    <property type="molecule type" value="Genomic_DNA"/>
</dbReference>
<dbReference type="SMR" id="F6K7G0"/>
<evidence type="ECO:0000313" key="5">
    <source>
        <dbReference type="EMBL" id="AEF33096.1"/>
    </source>
</evidence>
<evidence type="ECO:0000256" key="1">
    <source>
        <dbReference type="ARBA" id="ARBA00006723"/>
    </source>
</evidence>
<organism evidence="5">
    <name type="scientific">Streptomyces pyridomyceticus</name>
    <dbReference type="NCBI Taxonomy" id="68260"/>
    <lineage>
        <taxon>Bacteria</taxon>
        <taxon>Bacillati</taxon>
        <taxon>Actinomycetota</taxon>
        <taxon>Actinomycetes</taxon>
        <taxon>Kitasatosporales</taxon>
        <taxon>Streptomycetaceae</taxon>
        <taxon>Streptomyces</taxon>
    </lineage>
</organism>
<dbReference type="RefSeq" id="WP_030058601.1">
    <property type="nucleotide sequence ID" value="NZ_JOAY01000020.1"/>
</dbReference>
<evidence type="ECO:0000259" key="4">
    <source>
        <dbReference type="Pfam" id="PF01361"/>
    </source>
</evidence>
<name>F6K7G0_9ACTN</name>
<proteinExistence type="inferred from homology"/>
<dbReference type="PANTHER" id="PTHR35530">
    <property type="entry name" value="TAUTOMERASE-RELATED"/>
    <property type="match status" value="1"/>
</dbReference>
<dbReference type="SUPFAM" id="SSF55331">
    <property type="entry name" value="Tautomerase/MIF"/>
    <property type="match status" value="1"/>
</dbReference>
<reference evidence="5" key="1">
    <citation type="journal article" date="2011" name="J. Biol. Chem.">
        <title>Identification and Characterization of the Pyridomycin Biosynthetic Gene Cluster of Streptomyces pyridomyceticus NRRL B-2517.</title>
        <authorList>
            <person name="Huang T."/>
            <person name="Wang Y."/>
            <person name="Yin J."/>
            <person name="Du Y."/>
            <person name="Tao M."/>
            <person name="Xu J."/>
            <person name="Chen W."/>
            <person name="Lin S."/>
            <person name="Deng Z."/>
        </authorList>
    </citation>
    <scope>NUCLEOTIDE SEQUENCE</scope>
    <source>
        <strain evidence="5">NRRL B-2517</strain>
    </source>
</reference>
<dbReference type="Gene3D" id="3.30.429.10">
    <property type="entry name" value="Macrophage Migration Inhibitory Factor"/>
    <property type="match status" value="1"/>
</dbReference>
<keyword evidence="2" id="KW-0413">Isomerase</keyword>
<dbReference type="InterPro" id="IPR014347">
    <property type="entry name" value="Tautomerase/MIF_sf"/>
</dbReference>
<accession>F6K7G0</accession>
<dbReference type="Pfam" id="PF01361">
    <property type="entry name" value="Tautomerase"/>
    <property type="match status" value="1"/>
</dbReference>
<dbReference type="InterPro" id="IPR004370">
    <property type="entry name" value="4-OT-like_dom"/>
</dbReference>
<evidence type="ECO:0000256" key="2">
    <source>
        <dbReference type="ARBA" id="ARBA00023235"/>
    </source>
</evidence>
<gene>
    <name evidence="5" type="primary">pyr5</name>
</gene>
<evidence type="ECO:0000256" key="3">
    <source>
        <dbReference type="SAM" id="MobiDB-lite"/>
    </source>
</evidence>
<protein>
    <submittedName>
        <fullName evidence="5">4-oxalocrotonate tautomerase</fullName>
    </submittedName>
</protein>
<feature type="domain" description="4-oxalocrotonate tautomerase-like" evidence="4">
    <location>
        <begin position="2"/>
        <end position="57"/>
    </location>
</feature>
<dbReference type="AlphaFoldDB" id="F6K7G0"/>
<feature type="region of interest" description="Disordered" evidence="3">
    <location>
        <begin position="53"/>
        <end position="72"/>
    </location>
</feature>
<comment type="similarity">
    <text evidence="1">Belongs to the 4-oxalocrotonate tautomerase family.</text>
</comment>
<dbReference type="PANTHER" id="PTHR35530:SF2">
    <property type="entry name" value="BSL4019 PROTEIN"/>
    <property type="match status" value="1"/>
</dbReference>
<dbReference type="GO" id="GO:0016853">
    <property type="term" value="F:isomerase activity"/>
    <property type="evidence" value="ECO:0007669"/>
    <property type="project" value="UniProtKB-KW"/>
</dbReference>